<proteinExistence type="predicted"/>
<gene>
    <name evidence="1" type="ORF">F4821DRAFT_259883</name>
</gene>
<sequence>MSSKHLSNDISALLQGCLTSLSVVNPSIIVDKANKIVYHEDALTSSNVAIVSGGGSGHEPAFAGFVGSGFLSAAVAGSIFASPSADQVYRCIVQLGSANPDRGILVIIMNYTGDKLHFGMALEKARARGLKVELLVVGDDVGVGRSRSGRIGRRGLAGTVLVQKIAGALAASGASLSEVYEVASAVASNVATVGASLAHVHVPGRAVSTDELNANDEIEIGMGIHNEEGFGRVKTDLTGLVRTLLKQILDTSDSDRGFIEIRGGTSVVLMVNNLGGLSNLELSAVTTEISKQLLETYNISPVRVLCGTYMSSLNGMAFSATLLKVVGDRHVELLDASAGASGWLPPAPRDSWTRKGGRDLLDEEDVQLSAQEPKGGSIQVDPARTKAVLAKALQSMIEAEPEVTKYDTLVGDGDCGLCLKNGAEAVLSHIQSSPTSDAVALMTGIAHVIEKNMDGTSGALWPSFHHQSITPSLVLDNLLVLGDAIFTNAIAHALQVQSKDQAQKATPNVWGAALDDALRTLSRYTPAKPGDRTVIDTLQPFVDVLNATGNFEKAVDAANKGCETTKGMVPGLGRSVYVGGDEWKKCPDPGAYGLLKFLEGLVE</sequence>
<accession>A0ACC0D0Y5</accession>
<keyword evidence="2" id="KW-1185">Reference proteome</keyword>
<reference evidence="1 2" key="1">
    <citation type="journal article" date="2022" name="New Phytol.">
        <title>Ecological generalism drives hyperdiversity of secondary metabolite gene clusters in xylarialean endophytes.</title>
        <authorList>
            <person name="Franco M.E.E."/>
            <person name="Wisecaver J.H."/>
            <person name="Arnold A.E."/>
            <person name="Ju Y.M."/>
            <person name="Slot J.C."/>
            <person name="Ahrendt S."/>
            <person name="Moore L.P."/>
            <person name="Eastman K.E."/>
            <person name="Scott K."/>
            <person name="Konkel Z."/>
            <person name="Mondo S.J."/>
            <person name="Kuo A."/>
            <person name="Hayes R.D."/>
            <person name="Haridas S."/>
            <person name="Andreopoulos B."/>
            <person name="Riley R."/>
            <person name="LaButti K."/>
            <person name="Pangilinan J."/>
            <person name="Lipzen A."/>
            <person name="Amirebrahimi M."/>
            <person name="Yan J."/>
            <person name="Adam C."/>
            <person name="Keymanesh K."/>
            <person name="Ng V."/>
            <person name="Louie K."/>
            <person name="Northen T."/>
            <person name="Drula E."/>
            <person name="Henrissat B."/>
            <person name="Hsieh H.M."/>
            <person name="Youens-Clark K."/>
            <person name="Lutzoni F."/>
            <person name="Miadlikowska J."/>
            <person name="Eastwood D.C."/>
            <person name="Hamelin R.C."/>
            <person name="Grigoriev I.V."/>
            <person name="U'Ren J.M."/>
        </authorList>
    </citation>
    <scope>NUCLEOTIDE SEQUENCE [LARGE SCALE GENOMIC DNA]</scope>
    <source>
        <strain evidence="1 2">ER1909</strain>
    </source>
</reference>
<dbReference type="Proteomes" id="UP001497680">
    <property type="component" value="Unassembled WGS sequence"/>
</dbReference>
<organism evidence="1 2">
    <name type="scientific">Hypoxylon rubiginosum</name>
    <dbReference type="NCBI Taxonomy" id="110542"/>
    <lineage>
        <taxon>Eukaryota</taxon>
        <taxon>Fungi</taxon>
        <taxon>Dikarya</taxon>
        <taxon>Ascomycota</taxon>
        <taxon>Pezizomycotina</taxon>
        <taxon>Sordariomycetes</taxon>
        <taxon>Xylariomycetidae</taxon>
        <taxon>Xylariales</taxon>
        <taxon>Hypoxylaceae</taxon>
        <taxon>Hypoxylon</taxon>
    </lineage>
</organism>
<name>A0ACC0D0Y5_9PEZI</name>
<evidence type="ECO:0000313" key="2">
    <source>
        <dbReference type="Proteomes" id="UP001497680"/>
    </source>
</evidence>
<protein>
    <submittedName>
        <fullName evidence="1">Dak1 domain-containing protein</fullName>
    </submittedName>
</protein>
<evidence type="ECO:0000313" key="1">
    <source>
        <dbReference type="EMBL" id="KAI6086417.1"/>
    </source>
</evidence>
<dbReference type="EMBL" id="MU394315">
    <property type="protein sequence ID" value="KAI6086417.1"/>
    <property type="molecule type" value="Genomic_DNA"/>
</dbReference>
<comment type="caution">
    <text evidence="1">The sequence shown here is derived from an EMBL/GenBank/DDBJ whole genome shotgun (WGS) entry which is preliminary data.</text>
</comment>